<feature type="compositionally biased region" description="Polar residues" evidence="1">
    <location>
        <begin position="37"/>
        <end position="47"/>
    </location>
</feature>
<accession>A0A1I3EYL2</accession>
<evidence type="ECO:0000313" key="3">
    <source>
        <dbReference type="Proteomes" id="UP000199040"/>
    </source>
</evidence>
<evidence type="ECO:0000313" key="2">
    <source>
        <dbReference type="EMBL" id="SFI04064.1"/>
    </source>
</evidence>
<sequence>MLKGIVFCFVFLAAQLLLLAHIDHRLNRSRSEITYQNHNLPVQNRQRLPSDKTSPDETVSG</sequence>
<dbReference type="EMBL" id="FOPY01000015">
    <property type="protein sequence ID" value="SFI04064.1"/>
    <property type="molecule type" value="Genomic_DNA"/>
</dbReference>
<gene>
    <name evidence="2" type="ORF">SAMN04487959_11569</name>
</gene>
<name>A0A1I3EYL2_9GAMM</name>
<organism evidence="2 3">
    <name type="scientific">Modicisalibacter xianhensis</name>
    <dbReference type="NCBI Taxonomy" id="442341"/>
    <lineage>
        <taxon>Bacteria</taxon>
        <taxon>Pseudomonadati</taxon>
        <taxon>Pseudomonadota</taxon>
        <taxon>Gammaproteobacteria</taxon>
        <taxon>Oceanospirillales</taxon>
        <taxon>Halomonadaceae</taxon>
        <taxon>Modicisalibacter</taxon>
    </lineage>
</organism>
<protein>
    <submittedName>
        <fullName evidence="2">Uncharacterized protein</fullName>
    </submittedName>
</protein>
<feature type="region of interest" description="Disordered" evidence="1">
    <location>
        <begin position="37"/>
        <end position="61"/>
    </location>
</feature>
<dbReference type="AlphaFoldDB" id="A0A1I3EYL2"/>
<dbReference type="Proteomes" id="UP000199040">
    <property type="component" value="Unassembled WGS sequence"/>
</dbReference>
<proteinExistence type="predicted"/>
<dbReference type="RefSeq" id="WP_092849122.1">
    <property type="nucleotide sequence ID" value="NZ_FOPY01000015.1"/>
</dbReference>
<reference evidence="2 3" key="1">
    <citation type="submission" date="2016-10" db="EMBL/GenBank/DDBJ databases">
        <authorList>
            <person name="de Groot N.N."/>
        </authorList>
    </citation>
    <scope>NUCLEOTIDE SEQUENCE [LARGE SCALE GENOMIC DNA]</scope>
    <source>
        <strain evidence="2 3">CGMCC 1.6848</strain>
    </source>
</reference>
<evidence type="ECO:0000256" key="1">
    <source>
        <dbReference type="SAM" id="MobiDB-lite"/>
    </source>
</evidence>
<keyword evidence="3" id="KW-1185">Reference proteome</keyword>